<evidence type="ECO:0000256" key="1">
    <source>
        <dbReference type="ARBA" id="ARBA00004173"/>
    </source>
</evidence>
<gene>
    <name evidence="13" type="ORF">L798_14259</name>
</gene>
<evidence type="ECO:0000256" key="3">
    <source>
        <dbReference type="ARBA" id="ARBA00022603"/>
    </source>
</evidence>
<dbReference type="AlphaFoldDB" id="A0A067QQU3"/>
<evidence type="ECO:0000256" key="9">
    <source>
        <dbReference type="ARBA" id="ARBA00023128"/>
    </source>
</evidence>
<dbReference type="SUPFAM" id="SSF53335">
    <property type="entry name" value="S-adenosyl-L-methionine-dependent methyltransferases"/>
    <property type="match status" value="1"/>
</dbReference>
<feature type="binding site" evidence="11">
    <location>
        <position position="131"/>
    </location>
    <ligand>
        <name>S-adenosyl-L-methionine</name>
        <dbReference type="ChEBI" id="CHEBI:59789"/>
    </ligand>
</feature>
<organism evidence="13 14">
    <name type="scientific">Zootermopsis nevadensis</name>
    <name type="common">Dampwood termite</name>
    <dbReference type="NCBI Taxonomy" id="136037"/>
    <lineage>
        <taxon>Eukaryota</taxon>
        <taxon>Metazoa</taxon>
        <taxon>Ecdysozoa</taxon>
        <taxon>Arthropoda</taxon>
        <taxon>Hexapoda</taxon>
        <taxon>Insecta</taxon>
        <taxon>Pterygota</taxon>
        <taxon>Neoptera</taxon>
        <taxon>Polyneoptera</taxon>
        <taxon>Dictyoptera</taxon>
        <taxon>Blattodea</taxon>
        <taxon>Blattoidea</taxon>
        <taxon>Termitoidae</taxon>
        <taxon>Termopsidae</taxon>
        <taxon>Zootermopsis</taxon>
    </lineage>
</organism>
<evidence type="ECO:0000256" key="10">
    <source>
        <dbReference type="ARBA" id="ARBA00023163"/>
    </source>
</evidence>
<keyword evidence="2 12" id="KW-0698">rRNA processing</keyword>
<keyword evidence="6 11" id="KW-0694">RNA-binding</keyword>
<dbReference type="STRING" id="136037.A0A067QQU3"/>
<dbReference type="EC" id="2.1.1.-" evidence="12"/>
<sequence>MCLKMFRKVSSVMHNSYSVTKVLHKHLKVLVIFCRSTNSVTTPGLILRNRNSSTEIGVQTDIKQNTATGSEHVVTNEVTSSVHSNINTSKKKYSKDVLEYLNSKDYLKPVLCSFPQKLLKRRKVAPDALYTVDRDVAKNLVDQIAQDIVKGGAPVFEVNPGLGFISRGLLAAGIQRLWLCESAVSFAQQMKELQNEFPERVKVLNKDLFMLAKLAYQDNMDGGSRVQSLFHGVPKAEWEDDPVMKIIGVLPSLSFIKHVIQSHVFQTGIIAYGRPEFYFIMSPAQYFYLTCRPGDGYFFYRSTSILFQLIFEWNLLEKLPRTGFLPWEAKHSIKKWSKLVKVQTIDPDFMYLVKIVPRRDFFRTVVSADQLQPLWFFVRHHLRSRKNRVIPQLEKWIPGCGPRIIMDGMTIFTEFGDLTPQEILSVFQKFVSWPEYPECPFLASMETTFMKMESATYNIEKDSDDEIEEVDEQS</sequence>
<dbReference type="eggNOG" id="ENOG502S0IT">
    <property type="taxonomic scope" value="Eukaryota"/>
</dbReference>
<evidence type="ECO:0000256" key="5">
    <source>
        <dbReference type="ARBA" id="ARBA00022691"/>
    </source>
</evidence>
<keyword evidence="3 11" id="KW-0489">Methyltransferase</keyword>
<evidence type="ECO:0000313" key="14">
    <source>
        <dbReference type="Proteomes" id="UP000027135"/>
    </source>
</evidence>
<dbReference type="OrthoDB" id="9895503at2759"/>
<dbReference type="GO" id="GO:0003723">
    <property type="term" value="F:RNA binding"/>
    <property type="evidence" value="ECO:0007669"/>
    <property type="project" value="UniProtKB-UniRule"/>
</dbReference>
<dbReference type="FunCoup" id="A0A067QQU3">
    <property type="interactions" value="332"/>
</dbReference>
<keyword evidence="9" id="KW-0496">Mitochondrion</keyword>
<dbReference type="GO" id="GO:0034246">
    <property type="term" value="F:mitochondrial transcription factor activity"/>
    <property type="evidence" value="ECO:0007669"/>
    <property type="project" value="TreeGrafter"/>
</dbReference>
<dbReference type="Gene3D" id="3.40.50.150">
    <property type="entry name" value="Vaccinia Virus protein VP39"/>
    <property type="match status" value="1"/>
</dbReference>
<evidence type="ECO:0000256" key="12">
    <source>
        <dbReference type="RuleBase" id="RU362106"/>
    </source>
</evidence>
<dbReference type="PROSITE" id="PS51689">
    <property type="entry name" value="SAM_RNA_A_N6_MT"/>
    <property type="match status" value="1"/>
</dbReference>
<dbReference type="OMA" id="QFRQWPE"/>
<protein>
    <recommendedName>
        <fullName evidence="12">rRNA adenine N(6)-methyltransferase</fullName>
        <ecNumber evidence="12">2.1.1.-</ecNumber>
    </recommendedName>
</protein>
<feature type="binding site" evidence="11">
    <location>
        <position position="207"/>
    </location>
    <ligand>
        <name>S-adenosyl-L-methionine</name>
        <dbReference type="ChEBI" id="CHEBI:59789"/>
    </ligand>
</feature>
<evidence type="ECO:0000313" key="13">
    <source>
        <dbReference type="EMBL" id="KDR11763.1"/>
    </source>
</evidence>
<dbReference type="InterPro" id="IPR001737">
    <property type="entry name" value="KsgA/Erm"/>
</dbReference>
<keyword evidence="14" id="KW-1185">Reference proteome</keyword>
<dbReference type="PANTHER" id="PTHR11727">
    <property type="entry name" value="DIMETHYLADENOSINE TRANSFERASE"/>
    <property type="match status" value="1"/>
</dbReference>
<dbReference type="GO" id="GO:0000179">
    <property type="term" value="F:rRNA (adenine-N6,N6-)-dimethyltransferase activity"/>
    <property type="evidence" value="ECO:0007669"/>
    <property type="project" value="UniProtKB-UniRule"/>
</dbReference>
<keyword evidence="4 11" id="KW-0808">Transferase</keyword>
<evidence type="ECO:0000256" key="11">
    <source>
        <dbReference type="PROSITE-ProRule" id="PRU01026"/>
    </source>
</evidence>
<evidence type="ECO:0000256" key="7">
    <source>
        <dbReference type="ARBA" id="ARBA00022946"/>
    </source>
</evidence>
<evidence type="ECO:0000256" key="8">
    <source>
        <dbReference type="ARBA" id="ARBA00023015"/>
    </source>
</evidence>
<keyword evidence="10" id="KW-0804">Transcription</keyword>
<evidence type="ECO:0000256" key="6">
    <source>
        <dbReference type="ARBA" id="ARBA00022884"/>
    </source>
</evidence>
<keyword evidence="7" id="KW-0809">Transit peptide</keyword>
<evidence type="ECO:0000256" key="4">
    <source>
        <dbReference type="ARBA" id="ARBA00022679"/>
    </source>
</evidence>
<dbReference type="InterPro" id="IPR029063">
    <property type="entry name" value="SAM-dependent_MTases_sf"/>
</dbReference>
<keyword evidence="5 11" id="KW-0949">S-adenosyl-L-methionine</keyword>
<comment type="caution">
    <text evidence="11">Lacks conserved residue(s) required for the propagation of feature annotation.</text>
</comment>
<comment type="similarity">
    <text evidence="11 12">Belongs to the class I-like SAM-binding methyltransferase superfamily. rRNA adenine N(6)-methyltransferase family.</text>
</comment>
<name>A0A067QQU3_ZOONE</name>
<reference evidence="13 14" key="1">
    <citation type="journal article" date="2014" name="Nat. Commun.">
        <title>Molecular traces of alternative social organization in a termite genome.</title>
        <authorList>
            <person name="Terrapon N."/>
            <person name="Li C."/>
            <person name="Robertson H.M."/>
            <person name="Ji L."/>
            <person name="Meng X."/>
            <person name="Booth W."/>
            <person name="Chen Z."/>
            <person name="Childers C.P."/>
            <person name="Glastad K.M."/>
            <person name="Gokhale K."/>
            <person name="Gowin J."/>
            <person name="Gronenberg W."/>
            <person name="Hermansen R.A."/>
            <person name="Hu H."/>
            <person name="Hunt B.G."/>
            <person name="Huylmans A.K."/>
            <person name="Khalil S.M."/>
            <person name="Mitchell R.D."/>
            <person name="Munoz-Torres M.C."/>
            <person name="Mustard J.A."/>
            <person name="Pan H."/>
            <person name="Reese J.T."/>
            <person name="Scharf M.E."/>
            <person name="Sun F."/>
            <person name="Vogel H."/>
            <person name="Xiao J."/>
            <person name="Yang W."/>
            <person name="Yang Z."/>
            <person name="Yang Z."/>
            <person name="Zhou J."/>
            <person name="Zhu J."/>
            <person name="Brent C.S."/>
            <person name="Elsik C.G."/>
            <person name="Goodisman M.A."/>
            <person name="Liberles D.A."/>
            <person name="Roe R.M."/>
            <person name="Vargo E.L."/>
            <person name="Vilcinskas A."/>
            <person name="Wang J."/>
            <person name="Bornberg-Bauer E."/>
            <person name="Korb J."/>
            <person name="Zhang G."/>
            <person name="Liebig J."/>
        </authorList>
    </citation>
    <scope>NUCLEOTIDE SEQUENCE [LARGE SCALE GENOMIC DNA]</scope>
    <source>
        <tissue evidence="13">Whole organism</tissue>
    </source>
</reference>
<evidence type="ECO:0000256" key="2">
    <source>
        <dbReference type="ARBA" id="ARBA00022552"/>
    </source>
</evidence>
<dbReference type="PANTHER" id="PTHR11727:SF13">
    <property type="entry name" value="DIMETHYLADENOSINE TRANSFERASE 2, MITOCHONDRIAL"/>
    <property type="match status" value="1"/>
</dbReference>
<dbReference type="GO" id="GO:0005759">
    <property type="term" value="C:mitochondrial matrix"/>
    <property type="evidence" value="ECO:0007669"/>
    <property type="project" value="TreeGrafter"/>
</dbReference>
<dbReference type="EMBL" id="KK853074">
    <property type="protein sequence ID" value="KDR11763.1"/>
    <property type="molecule type" value="Genomic_DNA"/>
</dbReference>
<dbReference type="Proteomes" id="UP000027135">
    <property type="component" value="Unassembled WGS sequence"/>
</dbReference>
<dbReference type="InParanoid" id="A0A067QQU3"/>
<dbReference type="GO" id="GO:0006391">
    <property type="term" value="P:transcription initiation at mitochondrial promoter"/>
    <property type="evidence" value="ECO:0007669"/>
    <property type="project" value="TreeGrafter"/>
</dbReference>
<keyword evidence="8" id="KW-0805">Transcription regulation</keyword>
<dbReference type="Pfam" id="PF00398">
    <property type="entry name" value="RrnaAD"/>
    <property type="match status" value="1"/>
</dbReference>
<comment type="subcellular location">
    <subcellularLocation>
        <location evidence="1">Mitochondrion</location>
    </subcellularLocation>
</comment>
<proteinExistence type="inferred from homology"/>
<accession>A0A067QQU3</accession>
<feature type="binding site" evidence="11">
    <location>
        <position position="181"/>
    </location>
    <ligand>
        <name>S-adenosyl-L-methionine</name>
        <dbReference type="ChEBI" id="CHEBI:59789"/>
    </ligand>
</feature>